<dbReference type="Proteomes" id="UP000465812">
    <property type="component" value="Chromosome"/>
</dbReference>
<sequence>MLAIFPPWIGIAGRVTATVRAYYMAIENWCDAIEIHPSQIRVGDIIGTRRPTELRLTVKMISGPQSGPRQWTFFSRDDNGQQRTSTFGEDELVRRYAKAS</sequence>
<protein>
    <submittedName>
        <fullName evidence="1">Uncharacterized protein</fullName>
    </submittedName>
</protein>
<proteinExistence type="predicted"/>
<evidence type="ECO:0000313" key="1">
    <source>
        <dbReference type="EMBL" id="BBY40875.1"/>
    </source>
</evidence>
<evidence type="ECO:0000313" key="2">
    <source>
        <dbReference type="Proteomes" id="UP000465812"/>
    </source>
</evidence>
<gene>
    <name evidence="1" type="ORF">MMAN_50090</name>
</gene>
<name>A0ABN6AH07_MYCNT</name>
<accession>A0ABN6AH07</accession>
<organism evidence="1 2">
    <name type="scientific">Mycobacterium mantenii</name>
    <dbReference type="NCBI Taxonomy" id="560555"/>
    <lineage>
        <taxon>Bacteria</taxon>
        <taxon>Bacillati</taxon>
        <taxon>Actinomycetota</taxon>
        <taxon>Actinomycetes</taxon>
        <taxon>Mycobacteriales</taxon>
        <taxon>Mycobacteriaceae</taxon>
        <taxon>Mycobacterium</taxon>
        <taxon>Mycobacterium avium complex (MAC)</taxon>
    </lineage>
</organism>
<dbReference type="EMBL" id="AP022590">
    <property type="protein sequence ID" value="BBY40875.1"/>
    <property type="molecule type" value="Genomic_DNA"/>
</dbReference>
<keyword evidence="2" id="KW-1185">Reference proteome</keyword>
<reference evidence="1 2" key="1">
    <citation type="journal article" date="2019" name="Emerg. Microbes Infect.">
        <title>Comprehensive subspecies identification of 175 nontuberculous mycobacteria species based on 7547 genomic profiles.</title>
        <authorList>
            <person name="Matsumoto Y."/>
            <person name="Kinjo T."/>
            <person name="Motooka D."/>
            <person name="Nabeya D."/>
            <person name="Jung N."/>
            <person name="Uechi K."/>
            <person name="Horii T."/>
            <person name="Iida T."/>
            <person name="Fujita J."/>
            <person name="Nakamura S."/>
        </authorList>
    </citation>
    <scope>NUCLEOTIDE SEQUENCE [LARGE SCALE GENOMIC DNA]</scope>
    <source>
        <strain evidence="1 2">JCM 18113</strain>
    </source>
</reference>